<sequence length="178" mass="20236">MMKCFYYLSPTLDISKRVSDDLHEAGLLDWYLHVVSKDEAGLNQKHIHSSNYLETLDLFRGTTIGGIIGFVLSLILIGLAVKFEPFGFPLSNTIYFVIVLFFTLFGIWEGGLYGIDSENKKIKPFHDDIEAGKYLVLVYAAKEQEEAIKKMMAEKHPESKLVATDRHFVNPFSKLKVV</sequence>
<dbReference type="AlphaFoldDB" id="A0A545U7W4"/>
<feature type="transmembrane region" description="Helical" evidence="1">
    <location>
        <begin position="58"/>
        <end position="81"/>
    </location>
</feature>
<organism evidence="2 3">
    <name type="scientific">Aliikangiella coralliicola</name>
    <dbReference type="NCBI Taxonomy" id="2592383"/>
    <lineage>
        <taxon>Bacteria</taxon>
        <taxon>Pseudomonadati</taxon>
        <taxon>Pseudomonadota</taxon>
        <taxon>Gammaproteobacteria</taxon>
        <taxon>Oceanospirillales</taxon>
        <taxon>Pleioneaceae</taxon>
        <taxon>Aliikangiella</taxon>
    </lineage>
</organism>
<evidence type="ECO:0000313" key="2">
    <source>
        <dbReference type="EMBL" id="TQV85556.1"/>
    </source>
</evidence>
<keyword evidence="1" id="KW-1133">Transmembrane helix</keyword>
<keyword evidence="1" id="KW-0812">Transmembrane</keyword>
<proteinExistence type="predicted"/>
<dbReference type="Proteomes" id="UP000315439">
    <property type="component" value="Unassembled WGS sequence"/>
</dbReference>
<evidence type="ECO:0000256" key="1">
    <source>
        <dbReference type="SAM" id="Phobius"/>
    </source>
</evidence>
<keyword evidence="3" id="KW-1185">Reference proteome</keyword>
<comment type="caution">
    <text evidence="2">The sequence shown here is derived from an EMBL/GenBank/DDBJ whole genome shotgun (WGS) entry which is preliminary data.</text>
</comment>
<dbReference type="EMBL" id="VIKS01000012">
    <property type="protein sequence ID" value="TQV85556.1"/>
    <property type="molecule type" value="Genomic_DNA"/>
</dbReference>
<evidence type="ECO:0000313" key="3">
    <source>
        <dbReference type="Proteomes" id="UP000315439"/>
    </source>
</evidence>
<dbReference type="RefSeq" id="WP_142933232.1">
    <property type="nucleotide sequence ID" value="NZ_ML660168.1"/>
</dbReference>
<name>A0A545U7W4_9GAMM</name>
<evidence type="ECO:0008006" key="4">
    <source>
        <dbReference type="Google" id="ProtNLM"/>
    </source>
</evidence>
<dbReference type="OrthoDB" id="5905880at2"/>
<accession>A0A545U7W4</accession>
<gene>
    <name evidence="2" type="ORF">FLL46_20580</name>
</gene>
<protein>
    <recommendedName>
        <fullName evidence="4">DUF1269 domain-containing protein</fullName>
    </recommendedName>
</protein>
<feature type="transmembrane region" description="Helical" evidence="1">
    <location>
        <begin position="93"/>
        <end position="115"/>
    </location>
</feature>
<reference evidence="2 3" key="1">
    <citation type="submission" date="2019-07" db="EMBL/GenBank/DDBJ databases">
        <title>Draft genome for Aliikangiella sp. M105.</title>
        <authorList>
            <person name="Wang G."/>
        </authorList>
    </citation>
    <scope>NUCLEOTIDE SEQUENCE [LARGE SCALE GENOMIC DNA]</scope>
    <source>
        <strain evidence="2 3">M105</strain>
    </source>
</reference>
<keyword evidence="1" id="KW-0472">Membrane</keyword>